<evidence type="ECO:0000256" key="2">
    <source>
        <dbReference type="RuleBase" id="RU361185"/>
    </source>
</evidence>
<comment type="similarity">
    <text evidence="1 2">Belongs to the glycosyl hydrolase 31 family.</text>
</comment>
<evidence type="ECO:0000313" key="6">
    <source>
        <dbReference type="EMBL" id="MBE5918326.1"/>
    </source>
</evidence>
<dbReference type="GO" id="GO:0006491">
    <property type="term" value="P:N-glycan processing"/>
    <property type="evidence" value="ECO:0007669"/>
    <property type="project" value="TreeGrafter"/>
</dbReference>
<dbReference type="CDD" id="cd06595">
    <property type="entry name" value="GH31_u1"/>
    <property type="match status" value="1"/>
</dbReference>
<dbReference type="InterPro" id="IPR000322">
    <property type="entry name" value="Glyco_hydro_31_TIM"/>
</dbReference>
<dbReference type="GO" id="GO:0090599">
    <property type="term" value="F:alpha-glucosidase activity"/>
    <property type="evidence" value="ECO:0007669"/>
    <property type="project" value="TreeGrafter"/>
</dbReference>
<evidence type="ECO:0000259" key="4">
    <source>
        <dbReference type="Pfam" id="PF17137"/>
    </source>
</evidence>
<gene>
    <name evidence="6" type="ORF">E7272_00645</name>
</gene>
<dbReference type="SUPFAM" id="SSF51445">
    <property type="entry name" value="(Trans)glycosidases"/>
    <property type="match status" value="1"/>
</dbReference>
<dbReference type="GO" id="GO:0005975">
    <property type="term" value="P:carbohydrate metabolic process"/>
    <property type="evidence" value="ECO:0007669"/>
    <property type="project" value="InterPro"/>
</dbReference>
<proteinExistence type="inferred from homology"/>
<dbReference type="AlphaFoldDB" id="A0A927U4W8"/>
<feature type="domain" description="Glycoside hydrolase family 31 TIM barrel" evidence="3">
    <location>
        <begin position="176"/>
        <end position="479"/>
    </location>
</feature>
<dbReference type="Gene3D" id="3.20.20.80">
    <property type="entry name" value="Glycosidases"/>
    <property type="match status" value="1"/>
</dbReference>
<dbReference type="EMBL" id="SVER01000002">
    <property type="protein sequence ID" value="MBE5918326.1"/>
    <property type="molecule type" value="Genomic_DNA"/>
</dbReference>
<organism evidence="6 7">
    <name type="scientific">Pseudobutyrivibrio ruminis</name>
    <dbReference type="NCBI Taxonomy" id="46206"/>
    <lineage>
        <taxon>Bacteria</taxon>
        <taxon>Bacillati</taxon>
        <taxon>Bacillota</taxon>
        <taxon>Clostridia</taxon>
        <taxon>Lachnospirales</taxon>
        <taxon>Lachnospiraceae</taxon>
        <taxon>Pseudobutyrivibrio</taxon>
    </lineage>
</organism>
<dbReference type="PANTHER" id="PTHR22762">
    <property type="entry name" value="ALPHA-GLUCOSIDASE"/>
    <property type="match status" value="1"/>
</dbReference>
<keyword evidence="2" id="KW-0326">Glycosidase</keyword>
<dbReference type="InterPro" id="IPR013780">
    <property type="entry name" value="Glyco_hydro_b"/>
</dbReference>
<dbReference type="InterPro" id="IPR048395">
    <property type="entry name" value="Glyco_hydro_31_C"/>
</dbReference>
<dbReference type="InterPro" id="IPR017853">
    <property type="entry name" value="GH"/>
</dbReference>
<evidence type="ECO:0000256" key="1">
    <source>
        <dbReference type="ARBA" id="ARBA00007806"/>
    </source>
</evidence>
<dbReference type="Pfam" id="PF17137">
    <property type="entry name" value="DUF5110"/>
    <property type="match status" value="1"/>
</dbReference>
<dbReference type="Gene3D" id="2.60.40.1180">
    <property type="entry name" value="Golgi alpha-mannosidase II"/>
    <property type="match status" value="2"/>
</dbReference>
<keyword evidence="2" id="KW-0378">Hydrolase</keyword>
<reference evidence="6" key="1">
    <citation type="submission" date="2019-04" db="EMBL/GenBank/DDBJ databases">
        <title>Evolution of Biomass-Degrading Anaerobic Consortia Revealed by Metagenomics.</title>
        <authorList>
            <person name="Peng X."/>
        </authorList>
    </citation>
    <scope>NUCLEOTIDE SEQUENCE</scope>
    <source>
        <strain evidence="6">SIG311</strain>
    </source>
</reference>
<evidence type="ECO:0000259" key="3">
    <source>
        <dbReference type="Pfam" id="PF01055"/>
    </source>
</evidence>
<name>A0A927U4W8_9FIRM</name>
<evidence type="ECO:0000313" key="7">
    <source>
        <dbReference type="Proteomes" id="UP000766246"/>
    </source>
</evidence>
<dbReference type="Pfam" id="PF01055">
    <property type="entry name" value="Glyco_hydro_31_2nd"/>
    <property type="match status" value="1"/>
</dbReference>
<feature type="domain" description="DUF5110" evidence="4">
    <location>
        <begin position="593"/>
        <end position="664"/>
    </location>
</feature>
<dbReference type="SUPFAM" id="SSF51011">
    <property type="entry name" value="Glycosyl hydrolase domain"/>
    <property type="match status" value="1"/>
</dbReference>
<protein>
    <submittedName>
        <fullName evidence="6">DUF5110 domain-containing protein</fullName>
    </submittedName>
</protein>
<dbReference type="Pfam" id="PF21365">
    <property type="entry name" value="Glyco_hydro_31_3rd"/>
    <property type="match status" value="1"/>
</dbReference>
<dbReference type="InterPro" id="IPR033403">
    <property type="entry name" value="DUF5110"/>
</dbReference>
<sequence length="752" mass="86330">MTIGNRYRITILTSRLIRMEYQRNGIFVDEATQAVVNRNFPSVEYSTLHEKGRLIIETDDLIFSYDGEEFSPEGLSIEVKATGNVWHYSVVYGNSDRNLYGTARTLDGADGGIMLEPGIFGENGYAVIDDSNSAILDEDGEYVSRRGEGIDIYFFGYGTDFAGGLRDFYHLCGQVPMIPRYALGNWWSRYYRYSEKSYNEMLDKMAKENIPLSVAVIDMDWHITDVDPKYGTGWTGYTWDKELFPDYKRFLKNLKDRGLATTLNLHPADGIRAFEAQYEAMAKEMDFNTREEKAIEFDFADKKFRDAYFKCVMNPYEDDGVDFWWIDWQQGTKKGGSNIDPLFLLNHYHYEDRKRNNNRPMIFSRYAGVGSHRYPLGFSGDTVATWKSLDFQPYFTATASNIGYGWWSHDIGGHMMGDKNEERLIRWIQYGVFSPIMRLHSSCSEFFNKEPWNVASPYRQIMGRYLRLRHQLIPYTYTMSYEAHINGEPLIQPMYYKLSDDKQAYKHKNEYFFGDSLLVGAITKETSKSLRMSHINMLIPEGRWYDIFNGRVYGKGVKNLYRSVDNIPVLLKAGGIVPLSLEEGNGVDNPTKLRLLVGAGADGEFNMYEDDGRSLDYEMGKFAITKLETKFDPDRNVTTVIINGATGDLNQIPKDREYEIVLYGVNGGKVTVSTPVVSSKDGYTVEIEGSLTAENDYKQAAFEILENAWIEIVQKERIYDLIKASGSKKECEELILAEDIDVELKDALMELF</sequence>
<comment type="caution">
    <text evidence="6">The sequence shown here is derived from an EMBL/GenBank/DDBJ whole genome shotgun (WGS) entry which is preliminary data.</text>
</comment>
<feature type="domain" description="Glycosyl hydrolase family 31 C-terminal" evidence="5">
    <location>
        <begin position="487"/>
        <end position="577"/>
    </location>
</feature>
<dbReference type="Proteomes" id="UP000766246">
    <property type="component" value="Unassembled WGS sequence"/>
</dbReference>
<dbReference type="PANTHER" id="PTHR22762:SF89">
    <property type="entry name" value="ALPHA-XYLOSIDASE"/>
    <property type="match status" value="1"/>
</dbReference>
<accession>A0A927U4W8</accession>
<evidence type="ECO:0000259" key="5">
    <source>
        <dbReference type="Pfam" id="PF21365"/>
    </source>
</evidence>